<dbReference type="Gene3D" id="3.30.70.1440">
    <property type="entry name" value="Multidrug efflux transporter AcrB pore domain"/>
    <property type="match status" value="1"/>
</dbReference>
<protein>
    <submittedName>
        <fullName evidence="11">RND transporter</fullName>
    </submittedName>
</protein>
<dbReference type="SUPFAM" id="SSF82866">
    <property type="entry name" value="Multidrug efflux transporter AcrB transmembrane domain"/>
    <property type="match status" value="2"/>
</dbReference>
<organism evidence="11 12">
    <name type="scientific">Scytonema hofmannii PCC 7110</name>
    <dbReference type="NCBI Taxonomy" id="128403"/>
    <lineage>
        <taxon>Bacteria</taxon>
        <taxon>Bacillati</taxon>
        <taxon>Cyanobacteriota</taxon>
        <taxon>Cyanophyceae</taxon>
        <taxon>Nostocales</taxon>
        <taxon>Scytonemataceae</taxon>
        <taxon>Scytonema</taxon>
    </lineage>
</organism>
<comment type="similarity">
    <text evidence="2">Belongs to the resistance-nodulation-cell division (RND) (TC 2.A.6) family.</text>
</comment>
<dbReference type="EMBL" id="ANNX02000051">
    <property type="protein sequence ID" value="KYC35777.1"/>
    <property type="molecule type" value="Genomic_DNA"/>
</dbReference>
<gene>
    <name evidence="11" type="ORF">WA1_07350</name>
</gene>
<dbReference type="PRINTS" id="PR00702">
    <property type="entry name" value="ACRIFLAVINRP"/>
</dbReference>
<dbReference type="Gene3D" id="3.30.2090.10">
    <property type="entry name" value="Multidrug efflux transporter AcrB TolC docking domain, DN and DC subdomains"/>
    <property type="match status" value="2"/>
</dbReference>
<dbReference type="GO" id="GO:0009636">
    <property type="term" value="P:response to toxic substance"/>
    <property type="evidence" value="ECO:0007669"/>
    <property type="project" value="UniProtKB-ARBA"/>
</dbReference>
<dbReference type="GO" id="GO:0015562">
    <property type="term" value="F:efflux transmembrane transporter activity"/>
    <property type="evidence" value="ECO:0007669"/>
    <property type="project" value="InterPro"/>
</dbReference>
<feature type="transmembrane region" description="Helical" evidence="10">
    <location>
        <begin position="876"/>
        <end position="893"/>
    </location>
</feature>
<dbReference type="AlphaFoldDB" id="A0A139WTP0"/>
<dbReference type="STRING" id="128403.WA1_07350"/>
<dbReference type="OrthoDB" id="9791035at2"/>
<feature type="transmembrane region" description="Helical" evidence="10">
    <location>
        <begin position="12"/>
        <end position="32"/>
    </location>
</feature>
<evidence type="ECO:0000256" key="5">
    <source>
        <dbReference type="ARBA" id="ARBA00022519"/>
    </source>
</evidence>
<evidence type="ECO:0000256" key="6">
    <source>
        <dbReference type="ARBA" id="ARBA00022692"/>
    </source>
</evidence>
<dbReference type="Gene3D" id="1.20.1640.10">
    <property type="entry name" value="Multidrug efflux transporter AcrB transmembrane domain"/>
    <property type="match status" value="2"/>
</dbReference>
<feature type="region of interest" description="Disordered" evidence="9">
    <location>
        <begin position="1052"/>
        <end position="1088"/>
    </location>
</feature>
<dbReference type="NCBIfam" id="TIGR00915">
    <property type="entry name" value="2A0602"/>
    <property type="match status" value="1"/>
</dbReference>
<dbReference type="GO" id="GO:0005886">
    <property type="term" value="C:plasma membrane"/>
    <property type="evidence" value="ECO:0007669"/>
    <property type="project" value="UniProtKB-SubCell"/>
</dbReference>
<feature type="transmembrane region" description="Helical" evidence="10">
    <location>
        <begin position="542"/>
        <end position="561"/>
    </location>
</feature>
<feature type="transmembrane region" description="Helical" evidence="10">
    <location>
        <begin position="477"/>
        <end position="496"/>
    </location>
</feature>
<evidence type="ECO:0000256" key="9">
    <source>
        <dbReference type="SAM" id="MobiDB-lite"/>
    </source>
</evidence>
<feature type="transmembrane region" description="Helical" evidence="10">
    <location>
        <begin position="987"/>
        <end position="1010"/>
    </location>
</feature>
<keyword evidence="7 10" id="KW-1133">Transmembrane helix</keyword>
<dbReference type="PANTHER" id="PTHR32063">
    <property type="match status" value="1"/>
</dbReference>
<evidence type="ECO:0000313" key="11">
    <source>
        <dbReference type="EMBL" id="KYC35777.1"/>
    </source>
</evidence>
<dbReference type="Pfam" id="PF00873">
    <property type="entry name" value="ACR_tran"/>
    <property type="match status" value="1"/>
</dbReference>
<keyword evidence="6 10" id="KW-0812">Transmembrane</keyword>
<dbReference type="RefSeq" id="WP_033336513.1">
    <property type="nucleotide sequence ID" value="NZ_KQ976354.1"/>
</dbReference>
<dbReference type="InterPro" id="IPR004764">
    <property type="entry name" value="MdtF-like"/>
</dbReference>
<feature type="transmembrane region" description="Helical" evidence="10">
    <location>
        <begin position="445"/>
        <end position="465"/>
    </location>
</feature>
<keyword evidence="4" id="KW-1003">Cell membrane</keyword>
<comment type="subcellular location">
    <subcellularLocation>
        <location evidence="1">Cell inner membrane</location>
        <topology evidence="1">Multi-pass membrane protein</topology>
    </subcellularLocation>
</comment>
<keyword evidence="5" id="KW-0997">Cell inner membrane</keyword>
<evidence type="ECO:0000256" key="8">
    <source>
        <dbReference type="ARBA" id="ARBA00023136"/>
    </source>
</evidence>
<evidence type="ECO:0000256" key="2">
    <source>
        <dbReference type="ARBA" id="ARBA00010942"/>
    </source>
</evidence>
<reference evidence="11 12" key="1">
    <citation type="journal article" date="2013" name="Genome Biol. Evol.">
        <title>Genomes of Stigonematalean cyanobacteria (subsection V) and the evolution of oxygenic photosynthesis from prokaryotes to plastids.</title>
        <authorList>
            <person name="Dagan T."/>
            <person name="Roettger M."/>
            <person name="Stucken K."/>
            <person name="Landan G."/>
            <person name="Koch R."/>
            <person name="Major P."/>
            <person name="Gould S.B."/>
            <person name="Goremykin V.V."/>
            <person name="Rippka R."/>
            <person name="Tandeau de Marsac N."/>
            <person name="Gugger M."/>
            <person name="Lockhart P.J."/>
            <person name="Allen J.F."/>
            <person name="Brune I."/>
            <person name="Maus I."/>
            <person name="Puhler A."/>
            <person name="Martin W.F."/>
        </authorList>
    </citation>
    <scope>NUCLEOTIDE SEQUENCE [LARGE SCALE GENOMIC DNA]</scope>
    <source>
        <strain evidence="11 12">PCC 7110</strain>
    </source>
</reference>
<accession>A0A139WTP0</accession>
<keyword evidence="12" id="KW-1185">Reference proteome</keyword>
<dbReference type="PANTHER" id="PTHR32063:SF11">
    <property type="entry name" value="CATION OR DRUG EFFLUX SYSTEM PROTEIN"/>
    <property type="match status" value="1"/>
</dbReference>
<evidence type="ECO:0000256" key="4">
    <source>
        <dbReference type="ARBA" id="ARBA00022475"/>
    </source>
</evidence>
<feature type="transmembrane region" description="Helical" evidence="10">
    <location>
        <begin position="905"/>
        <end position="929"/>
    </location>
</feature>
<dbReference type="InterPro" id="IPR027463">
    <property type="entry name" value="AcrB_DN_DC_subdom"/>
</dbReference>
<feature type="transmembrane region" description="Helical" evidence="10">
    <location>
        <begin position="1016"/>
        <end position="1044"/>
    </location>
</feature>
<name>A0A139WTP0_9CYAN</name>
<dbReference type="Gene3D" id="3.30.70.1320">
    <property type="entry name" value="Multidrug efflux transporter AcrB pore domain like"/>
    <property type="match status" value="1"/>
</dbReference>
<feature type="transmembrane region" description="Helical" evidence="10">
    <location>
        <begin position="401"/>
        <end position="424"/>
    </location>
</feature>
<dbReference type="FunFam" id="1.20.1640.10:FF:000001">
    <property type="entry name" value="Efflux pump membrane transporter"/>
    <property type="match status" value="1"/>
</dbReference>
<comment type="caution">
    <text evidence="11">The sequence shown here is derived from an EMBL/GenBank/DDBJ whole genome shotgun (WGS) entry which is preliminary data.</text>
</comment>
<evidence type="ECO:0000256" key="3">
    <source>
        <dbReference type="ARBA" id="ARBA00022448"/>
    </source>
</evidence>
<dbReference type="InterPro" id="IPR001036">
    <property type="entry name" value="Acrflvin-R"/>
</dbReference>
<keyword evidence="8 10" id="KW-0472">Membrane</keyword>
<feature type="transmembrane region" description="Helical" evidence="10">
    <location>
        <begin position="348"/>
        <end position="367"/>
    </location>
</feature>
<dbReference type="Proteomes" id="UP000076925">
    <property type="component" value="Unassembled WGS sequence"/>
</dbReference>
<keyword evidence="3" id="KW-0813">Transport</keyword>
<dbReference type="SUPFAM" id="SSF82714">
    <property type="entry name" value="Multidrug efflux transporter AcrB TolC docking domain, DN and DC subdomains"/>
    <property type="match status" value="2"/>
</dbReference>
<proteinExistence type="inferred from homology"/>
<dbReference type="GO" id="GO:0042910">
    <property type="term" value="F:xenobiotic transmembrane transporter activity"/>
    <property type="evidence" value="ECO:0007669"/>
    <property type="project" value="TreeGrafter"/>
</dbReference>
<dbReference type="Gene3D" id="3.30.70.1430">
    <property type="entry name" value="Multidrug efflux transporter AcrB pore domain"/>
    <property type="match status" value="2"/>
</dbReference>
<evidence type="ECO:0000256" key="10">
    <source>
        <dbReference type="SAM" id="Phobius"/>
    </source>
</evidence>
<evidence type="ECO:0000313" key="12">
    <source>
        <dbReference type="Proteomes" id="UP000076925"/>
    </source>
</evidence>
<evidence type="ECO:0000256" key="7">
    <source>
        <dbReference type="ARBA" id="ARBA00022989"/>
    </source>
</evidence>
<sequence>MSIADIFIRRPVFTTVCTVLILIVGGICIPLLPLDKLPEMALKQVTVTANYLGTDAKTAEENVTTVLEREINGTERVVYMSSQTTNDGNATVNVSFPTEMDRNTAQVLVQNNVAIAEPNLPEEVNRIGVTTQKQSPTITLAYAFYSEKDENGKYIYDNIFLSNYVDRQIFDEIKRIEGVGSVRIVGERKYAMRIWLDPDALAARNLTSQDVISAIAEQNIQVGAGRIGQQPTPTEQQYEIALRANGRFTTPAEAEDIVVKVGQDGTLIRLKDVGRAEVGAENYSATTLFDGSPAVILLAYQLPGTNSWNTANAIKAKIAELQTDFPPGIKATIGLDNTLFVAASLDEAFKTLMEAIALVFLVIFIFLQDWRTTIIPALAIPVSLIGAMAIAYVLGFTLNQLTIFGIILATGLVVDDGIVVVEAIAAKLEQGMKPLQAALDAMEELTGAIIATSVVLMAVFIPVTFFPGTTGIVYRQFALVIAFSIAISTFNALSFSPSMSAIIMRRQQEVHGPLSVFFRWFNRVFDWFKGGYVKIIEFLIRIWWLVIPIFVACLVATGWIYQTTPQGFIPEEDQGYFFTIVEAPPGVSLNYSVDLVKKITQEVVLPLPEVEHVVGNAGFGFEGNASNKTLFFVKLKDWKERHGSEHSIFGILGKINKGLREKIPGAVAIAVNAPPVDGLGSTGGLEMYIQNKQALPMEALIDNTQKMIAAAQKRPELGGVFTQFTFNTPMMQLSIDRNQAKAQNVRVSDIFSTMQTYLGASYVNQYVLGGRLYRVYAQAEGAVRSNPDDISRLYVRSQDGNLIQLSTLVQMERLTYPPVVTHFNVYPSIKIQGSPAPGYSTGQAIQAMEEVANQVLQPGFGFAWTGTAFQERSSSGAAPIIFGLAFVMVFLVLAAQYESYVDPTIIMITVPLAILGALGAIVFRANIFQQGGVWPTLNNNIYAQVALVMLIGLASKNAILIVEFANQSAALGMNYTRAAIRACEERLRPILMTAFAGLVGFWPLVIASGAGAMSRWALGTALFGGYLISTVLSLFLVPVLYVVIKNLEDRFLKSGKPPRSGRSSDAPQQPKEQALPAFRGATAEVSDQ</sequence>
<evidence type="ECO:0000256" key="1">
    <source>
        <dbReference type="ARBA" id="ARBA00004429"/>
    </source>
</evidence>
<feature type="transmembrane region" description="Helical" evidence="10">
    <location>
        <begin position="374"/>
        <end position="395"/>
    </location>
</feature>
<feature type="compositionally biased region" description="Polar residues" evidence="9">
    <location>
        <begin position="1061"/>
        <end position="1071"/>
    </location>
</feature>
<dbReference type="SUPFAM" id="SSF82693">
    <property type="entry name" value="Multidrug efflux transporter AcrB pore domain, PN1, PN2, PC1 and PC2 subdomains"/>
    <property type="match status" value="3"/>
</dbReference>
<feature type="transmembrane region" description="Helical" evidence="10">
    <location>
        <begin position="941"/>
        <end position="966"/>
    </location>
</feature>